<evidence type="ECO:0000256" key="3">
    <source>
        <dbReference type="ARBA" id="ARBA00022512"/>
    </source>
</evidence>
<evidence type="ECO:0000256" key="5">
    <source>
        <dbReference type="ARBA" id="ARBA00022801"/>
    </source>
</evidence>
<evidence type="ECO:0000256" key="2">
    <source>
        <dbReference type="ARBA" id="ARBA00008834"/>
    </source>
</evidence>
<gene>
    <name evidence="11" type="ORF">RJ641_015153</name>
</gene>
<keyword evidence="6 9" id="KW-0326">Glycosidase</keyword>
<evidence type="ECO:0000256" key="4">
    <source>
        <dbReference type="ARBA" id="ARBA00022525"/>
    </source>
</evidence>
<evidence type="ECO:0000256" key="1">
    <source>
        <dbReference type="ARBA" id="ARBA00004191"/>
    </source>
</evidence>
<keyword evidence="10" id="KW-0732">Signal</keyword>
<dbReference type="GO" id="GO:0005975">
    <property type="term" value="P:carbohydrate metabolic process"/>
    <property type="evidence" value="ECO:0007669"/>
    <property type="project" value="InterPro"/>
</dbReference>
<keyword evidence="4" id="KW-0964">Secreted</keyword>
<evidence type="ECO:0000313" key="12">
    <source>
        <dbReference type="Proteomes" id="UP001370490"/>
    </source>
</evidence>
<dbReference type="Gene3D" id="2.160.20.10">
    <property type="entry name" value="Single-stranded right-handed beta-helix, Pectin lyase-like"/>
    <property type="match status" value="1"/>
</dbReference>
<comment type="similarity">
    <text evidence="2 9">Belongs to the glycosyl hydrolase 28 family.</text>
</comment>
<dbReference type="InterPro" id="IPR011050">
    <property type="entry name" value="Pectin_lyase_fold/virulence"/>
</dbReference>
<evidence type="ECO:0000256" key="8">
    <source>
        <dbReference type="PROSITE-ProRule" id="PRU10052"/>
    </source>
</evidence>
<evidence type="ECO:0000256" key="7">
    <source>
        <dbReference type="ARBA" id="ARBA00023316"/>
    </source>
</evidence>
<accession>A0AAN8UU90</accession>
<protein>
    <submittedName>
        <fullName evidence="11">Glycoside hydrolase, family 28</fullName>
    </submittedName>
</protein>
<keyword evidence="3" id="KW-0134">Cell wall</keyword>
<name>A0AAN8UU90_9MAGN</name>
<keyword evidence="12" id="KW-1185">Reference proteome</keyword>
<dbReference type="FunFam" id="2.160.20.10:FF:000004">
    <property type="entry name" value="Pectin lyase-like superfamily protein"/>
    <property type="match status" value="1"/>
</dbReference>
<dbReference type="InterPro" id="IPR012334">
    <property type="entry name" value="Pectin_lyas_fold"/>
</dbReference>
<comment type="subcellular location">
    <subcellularLocation>
        <location evidence="1">Secreted</location>
        <location evidence="1">Cell wall</location>
    </subcellularLocation>
</comment>
<dbReference type="AlphaFoldDB" id="A0AAN8UU90"/>
<dbReference type="GO" id="GO:0004650">
    <property type="term" value="F:polygalacturonase activity"/>
    <property type="evidence" value="ECO:0007669"/>
    <property type="project" value="InterPro"/>
</dbReference>
<evidence type="ECO:0000313" key="11">
    <source>
        <dbReference type="EMBL" id="KAK6919249.1"/>
    </source>
</evidence>
<dbReference type="SMART" id="SM00710">
    <property type="entry name" value="PbH1"/>
    <property type="match status" value="6"/>
</dbReference>
<evidence type="ECO:0000256" key="10">
    <source>
        <dbReference type="SAM" id="SignalP"/>
    </source>
</evidence>
<dbReference type="InterPro" id="IPR000743">
    <property type="entry name" value="Glyco_hydro_28"/>
</dbReference>
<organism evidence="11 12">
    <name type="scientific">Dillenia turbinata</name>
    <dbReference type="NCBI Taxonomy" id="194707"/>
    <lineage>
        <taxon>Eukaryota</taxon>
        <taxon>Viridiplantae</taxon>
        <taxon>Streptophyta</taxon>
        <taxon>Embryophyta</taxon>
        <taxon>Tracheophyta</taxon>
        <taxon>Spermatophyta</taxon>
        <taxon>Magnoliopsida</taxon>
        <taxon>eudicotyledons</taxon>
        <taxon>Gunneridae</taxon>
        <taxon>Pentapetalae</taxon>
        <taxon>Dilleniales</taxon>
        <taxon>Dilleniaceae</taxon>
        <taxon>Dillenia</taxon>
    </lineage>
</organism>
<dbReference type="PANTHER" id="PTHR31375">
    <property type="match status" value="1"/>
</dbReference>
<feature type="chain" id="PRO_5042847833" evidence="10">
    <location>
        <begin position="23"/>
        <end position="394"/>
    </location>
</feature>
<comment type="caution">
    <text evidence="11">The sequence shown here is derived from an EMBL/GenBank/DDBJ whole genome shotgun (WGS) entry which is preliminary data.</text>
</comment>
<keyword evidence="5 9" id="KW-0378">Hydrolase</keyword>
<dbReference type="GO" id="GO:0071555">
    <property type="term" value="P:cell wall organization"/>
    <property type="evidence" value="ECO:0007669"/>
    <property type="project" value="UniProtKB-KW"/>
</dbReference>
<dbReference type="Pfam" id="PF00295">
    <property type="entry name" value="Glyco_hydro_28"/>
    <property type="match status" value="1"/>
</dbReference>
<reference evidence="11 12" key="1">
    <citation type="submission" date="2023-12" db="EMBL/GenBank/DDBJ databases">
        <title>A high-quality genome assembly for Dillenia turbinata (Dilleniales).</title>
        <authorList>
            <person name="Chanderbali A."/>
        </authorList>
    </citation>
    <scope>NUCLEOTIDE SEQUENCE [LARGE SCALE GENOMIC DNA]</scope>
    <source>
        <strain evidence="11">LSX21</strain>
        <tissue evidence="11">Leaf</tissue>
    </source>
</reference>
<sequence length="394" mass="42377">MGFKLNITLLFVLLFRASYAEGQSTVFDVKKYGARPDEKTDISQALLSAWKEACNSPTPSTILIPAGIYLLGAVKFEGPCKAPLKLQVEGTVKAPADPAQFKGSDGWLTINRLNQFTMTGGGLFDAQGKFAWSKNDCAKTGKCSSLPTSFRFNFINNSIISDITSLDSKLFHVNVLGCNNITFQHFNITAPDESLNTDGIHIGRSNGVYIIDSHIGTGDDCVSLGDGSKQVKVSNVTCGPGHGISVGSLGRYPKEEDVIGFRVVNCTFTNTMNGVRIKTWPASYAGVASDLHFEDIIMNNVGNPVLIDQEYCPYNQCTKSQPSRVKLSNVSFKNIRGTSSTPIAVKLACSSGFPCEGVEIGDINLVYHGTQGPVKAEVSNVKLKVSGKMIPALP</sequence>
<evidence type="ECO:0000256" key="6">
    <source>
        <dbReference type="ARBA" id="ARBA00023295"/>
    </source>
</evidence>
<keyword evidence="7" id="KW-0961">Cell wall biogenesis/degradation</keyword>
<proteinExistence type="inferred from homology"/>
<evidence type="ECO:0000256" key="9">
    <source>
        <dbReference type="RuleBase" id="RU361169"/>
    </source>
</evidence>
<dbReference type="PROSITE" id="PS00502">
    <property type="entry name" value="POLYGALACTURONASE"/>
    <property type="match status" value="1"/>
</dbReference>
<dbReference type="Proteomes" id="UP001370490">
    <property type="component" value="Unassembled WGS sequence"/>
</dbReference>
<feature type="active site" evidence="8">
    <location>
        <position position="242"/>
    </location>
</feature>
<dbReference type="InterPro" id="IPR006626">
    <property type="entry name" value="PbH1"/>
</dbReference>
<dbReference type="EMBL" id="JBAMMX010000021">
    <property type="protein sequence ID" value="KAK6919249.1"/>
    <property type="molecule type" value="Genomic_DNA"/>
</dbReference>
<feature type="signal peptide" evidence="10">
    <location>
        <begin position="1"/>
        <end position="22"/>
    </location>
</feature>
<dbReference type="SUPFAM" id="SSF51126">
    <property type="entry name" value="Pectin lyase-like"/>
    <property type="match status" value="1"/>
</dbReference>